<dbReference type="EMBL" id="CM016552">
    <property type="protein sequence ID" value="TKW39034.1"/>
    <property type="molecule type" value="Genomic_DNA"/>
</dbReference>
<sequence>MKIYEFHEWYMKQSADERQMFGLWVKPIDFVGEGDKVLWMEFKDVYEVYHHDALDISLISAWVLMLIQRCRKESYFHVGFVDPLLVNQNILEKERIGAICEGLVGFLVDKVINLEGEFYYDGRSVDAPSNTTTGGS</sequence>
<proteinExistence type="predicted"/>
<organism evidence="1 2">
    <name type="scientific">Setaria viridis</name>
    <name type="common">Green bristlegrass</name>
    <name type="synonym">Setaria italica subsp. viridis</name>
    <dbReference type="NCBI Taxonomy" id="4556"/>
    <lineage>
        <taxon>Eukaryota</taxon>
        <taxon>Viridiplantae</taxon>
        <taxon>Streptophyta</taxon>
        <taxon>Embryophyta</taxon>
        <taxon>Tracheophyta</taxon>
        <taxon>Spermatophyta</taxon>
        <taxon>Magnoliopsida</taxon>
        <taxon>Liliopsida</taxon>
        <taxon>Poales</taxon>
        <taxon>Poaceae</taxon>
        <taxon>PACMAD clade</taxon>
        <taxon>Panicoideae</taxon>
        <taxon>Panicodae</taxon>
        <taxon>Paniceae</taxon>
        <taxon>Cenchrinae</taxon>
        <taxon>Setaria</taxon>
    </lineage>
</organism>
<gene>
    <name evidence="1" type="ORF">SEVIR_1G153100v2</name>
</gene>
<protein>
    <submittedName>
        <fullName evidence="1">Uncharacterized protein</fullName>
    </submittedName>
</protein>
<dbReference type="OMA" id="WIRFEDI"/>
<dbReference type="AlphaFoldDB" id="A0A4U6WB43"/>
<keyword evidence="2" id="KW-1185">Reference proteome</keyword>
<name>A0A4U6WB43_SETVI</name>
<accession>A0A4U6WB43</accession>
<reference evidence="1" key="1">
    <citation type="submission" date="2019-03" db="EMBL/GenBank/DDBJ databases">
        <title>WGS assembly of Setaria viridis.</title>
        <authorList>
            <person name="Huang P."/>
            <person name="Jenkins J."/>
            <person name="Grimwood J."/>
            <person name="Barry K."/>
            <person name="Healey A."/>
            <person name="Mamidi S."/>
            <person name="Sreedasyam A."/>
            <person name="Shu S."/>
            <person name="Feldman M."/>
            <person name="Wu J."/>
            <person name="Yu Y."/>
            <person name="Chen C."/>
            <person name="Johnson J."/>
            <person name="Rokhsar D."/>
            <person name="Baxter I."/>
            <person name="Schmutz J."/>
            <person name="Brutnell T."/>
            <person name="Kellogg E."/>
        </authorList>
    </citation>
    <scope>NUCLEOTIDE SEQUENCE [LARGE SCALE GENOMIC DNA]</scope>
</reference>
<evidence type="ECO:0000313" key="2">
    <source>
        <dbReference type="Proteomes" id="UP000298652"/>
    </source>
</evidence>
<dbReference type="Proteomes" id="UP000298652">
    <property type="component" value="Chromosome 1"/>
</dbReference>
<evidence type="ECO:0000313" key="1">
    <source>
        <dbReference type="EMBL" id="TKW39034.1"/>
    </source>
</evidence>
<dbReference type="Gramene" id="TKW39034">
    <property type="protein sequence ID" value="TKW39034"/>
    <property type="gene ID" value="SEVIR_1G153100v2"/>
</dbReference>